<dbReference type="EMBL" id="JACCAC010000001">
    <property type="protein sequence ID" value="NYG54961.1"/>
    <property type="molecule type" value="Genomic_DNA"/>
</dbReference>
<dbReference type="Proteomes" id="UP000544110">
    <property type="component" value="Unassembled WGS sequence"/>
</dbReference>
<name>A0A7Y9RTG5_9ACTN</name>
<proteinExistence type="predicted"/>
<gene>
    <name evidence="2" type="ORF">BJ989_001265</name>
</gene>
<feature type="region of interest" description="Disordered" evidence="1">
    <location>
        <begin position="79"/>
        <end position="112"/>
    </location>
</feature>
<keyword evidence="3" id="KW-1185">Reference proteome</keyword>
<protein>
    <submittedName>
        <fullName evidence="2">Uncharacterized protein</fullName>
    </submittedName>
</protein>
<evidence type="ECO:0000313" key="2">
    <source>
        <dbReference type="EMBL" id="NYG54961.1"/>
    </source>
</evidence>
<accession>A0A7Y9RTG5</accession>
<dbReference type="AlphaFoldDB" id="A0A7Y9RTG5"/>
<evidence type="ECO:0000256" key="1">
    <source>
        <dbReference type="SAM" id="MobiDB-lite"/>
    </source>
</evidence>
<evidence type="ECO:0000313" key="3">
    <source>
        <dbReference type="Proteomes" id="UP000544110"/>
    </source>
</evidence>
<organism evidence="2 3">
    <name type="scientific">Nocardioides perillae</name>
    <dbReference type="NCBI Taxonomy" id="1119534"/>
    <lineage>
        <taxon>Bacteria</taxon>
        <taxon>Bacillati</taxon>
        <taxon>Actinomycetota</taxon>
        <taxon>Actinomycetes</taxon>
        <taxon>Propionibacteriales</taxon>
        <taxon>Nocardioidaceae</taxon>
        <taxon>Nocardioides</taxon>
    </lineage>
</organism>
<sequence length="112" mass="12464">MAHTDKTDPFRVKIWHGALGRVAEHDHTDGICDLPRTLADFLAQDPRRTSACTWSWADDGTGLCGCEVCRGQTSERRVRRGERRRTRMSLGEERKRWRAAGSLSATAAVGGP</sequence>
<comment type="caution">
    <text evidence="2">The sequence shown here is derived from an EMBL/GenBank/DDBJ whole genome shotgun (WGS) entry which is preliminary data.</text>
</comment>
<reference evidence="2 3" key="1">
    <citation type="submission" date="2020-07" db="EMBL/GenBank/DDBJ databases">
        <title>Sequencing the genomes of 1000 actinobacteria strains.</title>
        <authorList>
            <person name="Klenk H.-P."/>
        </authorList>
    </citation>
    <scope>NUCLEOTIDE SEQUENCE [LARGE SCALE GENOMIC DNA]</scope>
    <source>
        <strain evidence="2 3">DSM 24552</strain>
    </source>
</reference>
<dbReference type="RefSeq" id="WP_179517488.1">
    <property type="nucleotide sequence ID" value="NZ_JACCAC010000001.1"/>
</dbReference>